<protein>
    <submittedName>
        <fullName evidence="2">Uncharacterized protein</fullName>
    </submittedName>
</protein>
<keyword evidence="3" id="KW-1185">Reference proteome</keyword>
<accession>A0AAV7VQ06</accession>
<dbReference type="AlphaFoldDB" id="A0AAV7VQ06"/>
<evidence type="ECO:0000313" key="2">
    <source>
        <dbReference type="EMBL" id="KAJ1202262.1"/>
    </source>
</evidence>
<organism evidence="2 3">
    <name type="scientific">Pleurodeles waltl</name>
    <name type="common">Iberian ribbed newt</name>
    <dbReference type="NCBI Taxonomy" id="8319"/>
    <lineage>
        <taxon>Eukaryota</taxon>
        <taxon>Metazoa</taxon>
        <taxon>Chordata</taxon>
        <taxon>Craniata</taxon>
        <taxon>Vertebrata</taxon>
        <taxon>Euteleostomi</taxon>
        <taxon>Amphibia</taxon>
        <taxon>Batrachia</taxon>
        <taxon>Caudata</taxon>
        <taxon>Salamandroidea</taxon>
        <taxon>Salamandridae</taxon>
        <taxon>Pleurodelinae</taxon>
        <taxon>Pleurodeles</taxon>
    </lineage>
</organism>
<feature type="region of interest" description="Disordered" evidence="1">
    <location>
        <begin position="53"/>
        <end position="75"/>
    </location>
</feature>
<name>A0AAV7VQ06_PLEWA</name>
<sequence>MPTWCIMRWQLQAKDKTPDATAEEEKGDISLTSEMREAAALWPLDGLSVAAKPSKHKVGKRGSPVTLKERKVARS</sequence>
<reference evidence="2" key="1">
    <citation type="journal article" date="2022" name="bioRxiv">
        <title>Sequencing and chromosome-scale assembly of the giantPleurodeles waltlgenome.</title>
        <authorList>
            <person name="Brown T."/>
            <person name="Elewa A."/>
            <person name="Iarovenko S."/>
            <person name="Subramanian E."/>
            <person name="Araus A.J."/>
            <person name="Petzold A."/>
            <person name="Susuki M."/>
            <person name="Suzuki K.-i.T."/>
            <person name="Hayashi T."/>
            <person name="Toyoda A."/>
            <person name="Oliveira C."/>
            <person name="Osipova E."/>
            <person name="Leigh N.D."/>
            <person name="Simon A."/>
            <person name="Yun M.H."/>
        </authorList>
    </citation>
    <scope>NUCLEOTIDE SEQUENCE</scope>
    <source>
        <strain evidence="2">20211129_DDA</strain>
        <tissue evidence="2">Liver</tissue>
    </source>
</reference>
<dbReference type="EMBL" id="JANPWB010000003">
    <property type="protein sequence ID" value="KAJ1202262.1"/>
    <property type="molecule type" value="Genomic_DNA"/>
</dbReference>
<comment type="caution">
    <text evidence="2">The sequence shown here is derived from an EMBL/GenBank/DDBJ whole genome shotgun (WGS) entry which is preliminary data.</text>
</comment>
<evidence type="ECO:0000256" key="1">
    <source>
        <dbReference type="SAM" id="MobiDB-lite"/>
    </source>
</evidence>
<proteinExistence type="predicted"/>
<gene>
    <name evidence="2" type="ORF">NDU88_006062</name>
</gene>
<dbReference type="Proteomes" id="UP001066276">
    <property type="component" value="Chromosome 2_1"/>
</dbReference>
<evidence type="ECO:0000313" key="3">
    <source>
        <dbReference type="Proteomes" id="UP001066276"/>
    </source>
</evidence>